<dbReference type="EMBL" id="JBBJCI010000126">
    <property type="protein sequence ID" value="KAK7247813.1"/>
    <property type="molecule type" value="Genomic_DNA"/>
</dbReference>
<sequence length="245" mass="26716">MVLTADGAFEMHVVLGDTKAEEFAPVPGCPPCDGFIEANLFVKGVSYPKETVETDPFGEEFTQAWPVTPYKLRVENHSNELRWLRVYVDGEPAYGTKIKPGAVRLMEGKQSKPGSSSSAVHELLFARPRLVRVNAGESVDGAVDPAKLGEFESIRLDVHECTRGEKKRGVKRGASGGFDGTNKAVCKKAKAGAMTRTGDELAPAANGVHNRREYDVGAKISTLRIRYAQRDKLEKLGVAKDEPDE</sequence>
<keyword evidence="2" id="KW-1185">Reference proteome</keyword>
<dbReference type="GO" id="GO:0016301">
    <property type="term" value="F:kinase activity"/>
    <property type="evidence" value="ECO:0007669"/>
    <property type="project" value="UniProtKB-KW"/>
</dbReference>
<evidence type="ECO:0000313" key="2">
    <source>
        <dbReference type="Proteomes" id="UP001363151"/>
    </source>
</evidence>
<dbReference type="Proteomes" id="UP001363151">
    <property type="component" value="Unassembled WGS sequence"/>
</dbReference>
<evidence type="ECO:0000313" key="1">
    <source>
        <dbReference type="EMBL" id="KAK7247813.1"/>
    </source>
</evidence>
<gene>
    <name evidence="1" type="ORF">SO694_00121034</name>
</gene>
<reference evidence="1 2" key="1">
    <citation type="submission" date="2024-03" db="EMBL/GenBank/DDBJ databases">
        <title>Aureococcus anophagefferens CCMP1851 and Kratosvirus quantuckense: Draft genome of a second virus-susceptible host strain in the model system.</title>
        <authorList>
            <person name="Chase E."/>
            <person name="Truchon A.R."/>
            <person name="Schepens W."/>
            <person name="Wilhelm S.W."/>
        </authorList>
    </citation>
    <scope>NUCLEOTIDE SEQUENCE [LARGE SCALE GENOMIC DNA]</scope>
    <source>
        <strain evidence="1 2">CCMP1851</strain>
    </source>
</reference>
<keyword evidence="1" id="KW-0418">Kinase</keyword>
<comment type="caution">
    <text evidence="1">The sequence shown here is derived from an EMBL/GenBank/DDBJ whole genome shotgun (WGS) entry which is preliminary data.</text>
</comment>
<accession>A0ABR1G4E2</accession>
<protein>
    <submittedName>
        <fullName evidence="1">Protein serine/threonine kinase</fullName>
    </submittedName>
</protein>
<keyword evidence="1" id="KW-0808">Transferase</keyword>
<proteinExistence type="predicted"/>
<name>A0ABR1G4E2_AURAN</name>
<organism evidence="1 2">
    <name type="scientific">Aureococcus anophagefferens</name>
    <name type="common">Harmful bloom alga</name>
    <dbReference type="NCBI Taxonomy" id="44056"/>
    <lineage>
        <taxon>Eukaryota</taxon>
        <taxon>Sar</taxon>
        <taxon>Stramenopiles</taxon>
        <taxon>Ochrophyta</taxon>
        <taxon>Pelagophyceae</taxon>
        <taxon>Pelagomonadales</taxon>
        <taxon>Pelagomonadaceae</taxon>
        <taxon>Aureococcus</taxon>
    </lineage>
</organism>